<evidence type="ECO:0000256" key="6">
    <source>
        <dbReference type="RuleBase" id="RU003682"/>
    </source>
</evidence>
<evidence type="ECO:0000313" key="8">
    <source>
        <dbReference type="EMBL" id="KAH6757084.1"/>
    </source>
</evidence>
<dbReference type="PROSITE" id="PS51471">
    <property type="entry name" value="FE2OG_OXY"/>
    <property type="match status" value="1"/>
</dbReference>
<evidence type="ECO:0000259" key="7">
    <source>
        <dbReference type="PROSITE" id="PS51471"/>
    </source>
</evidence>
<keyword evidence="2 6" id="KW-0479">Metal-binding</keyword>
<accession>A0AAD4NYH6</accession>
<dbReference type="GO" id="GO:0016706">
    <property type="term" value="F:2-oxoglutarate-dependent dioxygenase activity"/>
    <property type="evidence" value="ECO:0007669"/>
    <property type="project" value="UniProtKB-ARBA"/>
</dbReference>
<evidence type="ECO:0000256" key="1">
    <source>
        <dbReference type="ARBA" id="ARBA00008056"/>
    </source>
</evidence>
<dbReference type="PANTHER" id="PTHR10209:SF791">
    <property type="entry name" value="1-AMINOCYCLOPROPANE-1-CARBOXYLATE OXIDASE HOMOLOG 1"/>
    <property type="match status" value="1"/>
</dbReference>
<feature type="domain" description="Fe2OG dioxygenase" evidence="7">
    <location>
        <begin position="209"/>
        <end position="310"/>
    </location>
</feature>
<sequence length="363" mass="40733">MASPNDNSRGGQLKAFDDTKTGVKGLVDSGITQVPEIFFNPQNDSHKKLSSDNNLHLKFPILDLKDVDENSTRRKTIVEKVREASETWGFFQVINHGIPTPVMAEMIEGARRFFAQDDEQKKKWYSRDVNKTVLYNSNFDLYSAPSADWRDTVYCEMAPDLPNPNELPLVCRDIMAEYTKQVLRLGTTLFQILSEALGLKADHLVDMKCAEGVALMMHYYPECPQPELTLGTSQHADSDFLTVLLNDQVTGLQVLYQNQWVDVPSVPGALVVNIGDLLQLVSNDRFISAEHRVVANSCSSRVSVACFFRSRLSNTSGELYGPIEELLSEDNPPKYRATTVKEYVTLFNSKGLDGTSALLHFRV</sequence>
<name>A0AAD4NYH6_PERFH</name>
<dbReference type="EMBL" id="SDAM02029497">
    <property type="protein sequence ID" value="KAH6757084.1"/>
    <property type="molecule type" value="Genomic_DNA"/>
</dbReference>
<dbReference type="FunFam" id="2.60.120.330:FF:000005">
    <property type="entry name" value="1-aminocyclopropane-1-carboxylate oxidase homolog 1"/>
    <property type="match status" value="1"/>
</dbReference>
<dbReference type="SUPFAM" id="SSF51197">
    <property type="entry name" value="Clavaminate synthase-like"/>
    <property type="match status" value="1"/>
</dbReference>
<comment type="similarity">
    <text evidence="1 6">Belongs to the iron/ascorbate-dependent oxidoreductase family.</text>
</comment>
<keyword evidence="5 6" id="KW-0408">Iron</keyword>
<keyword evidence="9" id="KW-1185">Reference proteome</keyword>
<evidence type="ECO:0000256" key="4">
    <source>
        <dbReference type="ARBA" id="ARBA00023002"/>
    </source>
</evidence>
<protein>
    <submittedName>
        <fullName evidence="8">2-oxoglutarate and oxygenase superfamily protein</fullName>
    </submittedName>
</protein>
<evidence type="ECO:0000256" key="2">
    <source>
        <dbReference type="ARBA" id="ARBA00022723"/>
    </source>
</evidence>
<reference evidence="8 9" key="1">
    <citation type="journal article" date="2021" name="Nat. Commun.">
        <title>Incipient diploidization of the medicinal plant Perilla within 10,000 years.</title>
        <authorList>
            <person name="Zhang Y."/>
            <person name="Shen Q."/>
            <person name="Leng L."/>
            <person name="Zhang D."/>
            <person name="Chen S."/>
            <person name="Shi Y."/>
            <person name="Ning Z."/>
            <person name="Chen S."/>
        </authorList>
    </citation>
    <scope>NUCLEOTIDE SEQUENCE [LARGE SCALE GENOMIC DNA]</scope>
    <source>
        <strain evidence="9">cv. PC099</strain>
    </source>
</reference>
<dbReference type="GO" id="GO:0002238">
    <property type="term" value="P:response to molecule of fungal origin"/>
    <property type="evidence" value="ECO:0007669"/>
    <property type="project" value="UniProtKB-ARBA"/>
</dbReference>
<dbReference type="GO" id="GO:0046872">
    <property type="term" value="F:metal ion binding"/>
    <property type="evidence" value="ECO:0007669"/>
    <property type="project" value="UniProtKB-KW"/>
</dbReference>
<dbReference type="InterPro" id="IPR027443">
    <property type="entry name" value="IPNS-like_sf"/>
</dbReference>
<organism evidence="8 9">
    <name type="scientific">Perilla frutescens var. hirtella</name>
    <name type="common">Perilla citriodora</name>
    <name type="synonym">Perilla setoyensis</name>
    <dbReference type="NCBI Taxonomy" id="608512"/>
    <lineage>
        <taxon>Eukaryota</taxon>
        <taxon>Viridiplantae</taxon>
        <taxon>Streptophyta</taxon>
        <taxon>Embryophyta</taxon>
        <taxon>Tracheophyta</taxon>
        <taxon>Spermatophyta</taxon>
        <taxon>Magnoliopsida</taxon>
        <taxon>eudicotyledons</taxon>
        <taxon>Gunneridae</taxon>
        <taxon>Pentapetalae</taxon>
        <taxon>asterids</taxon>
        <taxon>lamiids</taxon>
        <taxon>Lamiales</taxon>
        <taxon>Lamiaceae</taxon>
        <taxon>Nepetoideae</taxon>
        <taxon>Elsholtzieae</taxon>
        <taxon>Perilla</taxon>
    </lineage>
</organism>
<dbReference type="AlphaFoldDB" id="A0AAD4NYH6"/>
<evidence type="ECO:0000256" key="5">
    <source>
        <dbReference type="ARBA" id="ARBA00023004"/>
    </source>
</evidence>
<dbReference type="InterPro" id="IPR026992">
    <property type="entry name" value="DIOX_N"/>
</dbReference>
<dbReference type="Pfam" id="PF03171">
    <property type="entry name" value="2OG-FeII_Oxy"/>
    <property type="match status" value="1"/>
</dbReference>
<dbReference type="InterPro" id="IPR005123">
    <property type="entry name" value="Oxoglu/Fe-dep_dioxygenase_dom"/>
</dbReference>
<keyword evidence="3" id="KW-0847">Vitamin C</keyword>
<evidence type="ECO:0000256" key="3">
    <source>
        <dbReference type="ARBA" id="ARBA00022896"/>
    </source>
</evidence>
<dbReference type="PANTHER" id="PTHR10209">
    <property type="entry name" value="OXIDOREDUCTASE, 2OG-FE II OXYGENASE FAMILY PROTEIN"/>
    <property type="match status" value="1"/>
</dbReference>
<keyword evidence="4 6" id="KW-0560">Oxidoreductase</keyword>
<dbReference type="Pfam" id="PF14226">
    <property type="entry name" value="DIOX_N"/>
    <property type="match status" value="1"/>
</dbReference>
<dbReference type="GO" id="GO:0031418">
    <property type="term" value="F:L-ascorbic acid binding"/>
    <property type="evidence" value="ECO:0007669"/>
    <property type="project" value="UniProtKB-KW"/>
</dbReference>
<gene>
    <name evidence="8" type="ORF">C2S53_011594</name>
</gene>
<dbReference type="InterPro" id="IPR044861">
    <property type="entry name" value="IPNS-like_FE2OG_OXY"/>
</dbReference>
<dbReference type="GO" id="GO:0009805">
    <property type="term" value="P:coumarin biosynthetic process"/>
    <property type="evidence" value="ECO:0007669"/>
    <property type="project" value="UniProtKB-ARBA"/>
</dbReference>
<evidence type="ECO:0000313" key="9">
    <source>
        <dbReference type="Proteomes" id="UP001190926"/>
    </source>
</evidence>
<dbReference type="Proteomes" id="UP001190926">
    <property type="component" value="Unassembled WGS sequence"/>
</dbReference>
<comment type="caution">
    <text evidence="8">The sequence shown here is derived from an EMBL/GenBank/DDBJ whole genome shotgun (WGS) entry which is preliminary data.</text>
</comment>
<proteinExistence type="inferred from homology"/>
<dbReference type="Gene3D" id="2.60.120.330">
    <property type="entry name" value="B-lactam Antibiotic, Isopenicillin N Synthase, Chain"/>
    <property type="match status" value="1"/>
</dbReference>